<proteinExistence type="predicted"/>
<dbReference type="AlphaFoldDB" id="A0A916PAY7"/>
<evidence type="ECO:0000313" key="2">
    <source>
        <dbReference type="Proteomes" id="UP000039021"/>
    </source>
</evidence>
<gene>
    <name evidence="1" type="ORF">ERS007739_01531</name>
</gene>
<accession>A0A916PAY7</accession>
<sequence>MGLTGAYQGVQPRRTQLHSLRVVLVAQELHADIRQRDVVLRVVGNLPDIARRTGVEDEHMSEIAANSPRGRFYSSPGSSHLGVIHAHRDAPCPAIATGGA</sequence>
<organism evidence="1 2">
    <name type="scientific">Mycobacterium tuberculosis</name>
    <dbReference type="NCBI Taxonomy" id="1773"/>
    <lineage>
        <taxon>Bacteria</taxon>
        <taxon>Bacillati</taxon>
        <taxon>Actinomycetota</taxon>
        <taxon>Actinomycetes</taxon>
        <taxon>Mycobacteriales</taxon>
        <taxon>Mycobacteriaceae</taxon>
        <taxon>Mycobacterium</taxon>
        <taxon>Mycobacterium tuberculosis complex</taxon>
    </lineage>
</organism>
<dbReference type="Proteomes" id="UP000039021">
    <property type="component" value="Unassembled WGS sequence"/>
</dbReference>
<reference evidence="2" key="1">
    <citation type="submission" date="2015-03" db="EMBL/GenBank/DDBJ databases">
        <authorList>
            <consortium name="Pathogen Informatics"/>
        </authorList>
    </citation>
    <scope>NUCLEOTIDE SEQUENCE [LARGE SCALE GENOMIC DNA]</scope>
    <source>
        <strain evidence="2">N09902308</strain>
    </source>
</reference>
<evidence type="ECO:0000313" key="1">
    <source>
        <dbReference type="EMBL" id="COX62762.1"/>
    </source>
</evidence>
<comment type="caution">
    <text evidence="1">The sequence shown here is derived from an EMBL/GenBank/DDBJ whole genome shotgun (WGS) entry which is preliminary data.</text>
</comment>
<protein>
    <submittedName>
        <fullName evidence="1">Uncharacterized protein</fullName>
    </submittedName>
</protein>
<name>A0A916PAY7_MYCTX</name>
<dbReference type="EMBL" id="CSBK01000604">
    <property type="protein sequence ID" value="COX62762.1"/>
    <property type="molecule type" value="Genomic_DNA"/>
</dbReference>